<comment type="caution">
    <text evidence="12">The sequence shown here is derived from an EMBL/GenBank/DDBJ whole genome shotgun (WGS) entry which is preliminary data.</text>
</comment>
<evidence type="ECO:0000256" key="6">
    <source>
        <dbReference type="ARBA" id="ARBA00023082"/>
    </source>
</evidence>
<keyword evidence="2" id="KW-0240">DNA-directed RNA polymerase</keyword>
<dbReference type="EMBL" id="QREG01000039">
    <property type="protein sequence ID" value="RED91587.1"/>
    <property type="molecule type" value="Genomic_DNA"/>
</dbReference>
<feature type="compositionally biased region" description="Acidic residues" evidence="9">
    <location>
        <begin position="53"/>
        <end position="74"/>
    </location>
</feature>
<dbReference type="InterPro" id="IPR007046">
    <property type="entry name" value="RNA_pol_sigma_54_core-bd"/>
</dbReference>
<protein>
    <submittedName>
        <fullName evidence="12">RNA polymerase RpoN-/SigL-like sigma 54 subunit</fullName>
    </submittedName>
</protein>
<organism evidence="12 13">
    <name type="scientific">Marinoscillum furvescens DSM 4134</name>
    <dbReference type="NCBI Taxonomy" id="1122208"/>
    <lineage>
        <taxon>Bacteria</taxon>
        <taxon>Pseudomonadati</taxon>
        <taxon>Bacteroidota</taxon>
        <taxon>Cytophagia</taxon>
        <taxon>Cytophagales</taxon>
        <taxon>Reichenbachiellaceae</taxon>
        <taxon>Marinoscillum</taxon>
    </lineage>
</organism>
<keyword evidence="4" id="KW-0548">Nucleotidyltransferase</keyword>
<dbReference type="Gene3D" id="1.10.10.1330">
    <property type="entry name" value="RNA polymerase sigma-54 factor, core-binding domain"/>
    <property type="match status" value="1"/>
</dbReference>
<dbReference type="OrthoDB" id="9814402at2"/>
<name>A0A3D9KWR0_MARFU</name>
<dbReference type="GO" id="GO:0006352">
    <property type="term" value="P:DNA-templated transcription initiation"/>
    <property type="evidence" value="ECO:0007669"/>
    <property type="project" value="InterPro"/>
</dbReference>
<evidence type="ECO:0000256" key="5">
    <source>
        <dbReference type="ARBA" id="ARBA00023015"/>
    </source>
</evidence>
<dbReference type="AlphaFoldDB" id="A0A3D9KWR0"/>
<gene>
    <name evidence="12" type="ORF">C7460_1396</name>
</gene>
<dbReference type="Pfam" id="PF04963">
    <property type="entry name" value="Sigma54_CBD"/>
    <property type="match status" value="1"/>
</dbReference>
<dbReference type="PIRSF" id="PIRSF000774">
    <property type="entry name" value="RpoN"/>
    <property type="match status" value="1"/>
</dbReference>
<evidence type="ECO:0000259" key="11">
    <source>
        <dbReference type="Pfam" id="PF04963"/>
    </source>
</evidence>
<keyword evidence="13" id="KW-1185">Reference proteome</keyword>
<dbReference type="Pfam" id="PF04552">
    <property type="entry name" value="Sigma54_DBD"/>
    <property type="match status" value="1"/>
</dbReference>
<dbReference type="PANTHER" id="PTHR32248">
    <property type="entry name" value="RNA POLYMERASE SIGMA-54 FACTOR"/>
    <property type="match status" value="1"/>
</dbReference>
<dbReference type="Gene3D" id="1.10.10.60">
    <property type="entry name" value="Homeodomain-like"/>
    <property type="match status" value="1"/>
</dbReference>
<dbReference type="PROSITE" id="PS00718">
    <property type="entry name" value="SIGMA54_2"/>
    <property type="match status" value="1"/>
</dbReference>
<keyword evidence="5" id="KW-0805">Transcription regulation</keyword>
<dbReference type="GO" id="GO:0000428">
    <property type="term" value="C:DNA-directed RNA polymerase complex"/>
    <property type="evidence" value="ECO:0007669"/>
    <property type="project" value="UniProtKB-KW"/>
</dbReference>
<dbReference type="NCBIfam" id="TIGR02395">
    <property type="entry name" value="rpoN_sigma"/>
    <property type="match status" value="1"/>
</dbReference>
<dbReference type="InterPro" id="IPR007634">
    <property type="entry name" value="RNA_pol_sigma_54_DNA-bd"/>
</dbReference>
<accession>A0A3D9KWR0</accession>
<evidence type="ECO:0000256" key="8">
    <source>
        <dbReference type="ARBA" id="ARBA00023163"/>
    </source>
</evidence>
<evidence type="ECO:0000313" key="12">
    <source>
        <dbReference type="EMBL" id="RED91587.1"/>
    </source>
</evidence>
<dbReference type="Proteomes" id="UP000256779">
    <property type="component" value="Unassembled WGS sequence"/>
</dbReference>
<evidence type="ECO:0000256" key="2">
    <source>
        <dbReference type="ARBA" id="ARBA00022478"/>
    </source>
</evidence>
<keyword evidence="7" id="KW-0238">DNA-binding</keyword>
<keyword evidence="3" id="KW-0808">Transferase</keyword>
<dbReference type="GO" id="GO:0003677">
    <property type="term" value="F:DNA binding"/>
    <property type="evidence" value="ECO:0007669"/>
    <property type="project" value="UniProtKB-KW"/>
</dbReference>
<dbReference type="GO" id="GO:0016987">
    <property type="term" value="F:sigma factor activity"/>
    <property type="evidence" value="ECO:0007669"/>
    <property type="project" value="UniProtKB-KW"/>
</dbReference>
<dbReference type="InterPro" id="IPR038709">
    <property type="entry name" value="RpoN_core-bd_sf"/>
</dbReference>
<dbReference type="PROSITE" id="PS50044">
    <property type="entry name" value="SIGMA54_3"/>
    <property type="match status" value="1"/>
</dbReference>
<dbReference type="GO" id="GO:0001216">
    <property type="term" value="F:DNA-binding transcription activator activity"/>
    <property type="evidence" value="ECO:0007669"/>
    <property type="project" value="InterPro"/>
</dbReference>
<dbReference type="Pfam" id="PF00309">
    <property type="entry name" value="Sigma54_AID"/>
    <property type="match status" value="1"/>
</dbReference>
<evidence type="ECO:0000256" key="9">
    <source>
        <dbReference type="SAM" id="MobiDB-lite"/>
    </source>
</evidence>
<evidence type="ECO:0000256" key="7">
    <source>
        <dbReference type="ARBA" id="ARBA00023125"/>
    </source>
</evidence>
<evidence type="ECO:0000313" key="13">
    <source>
        <dbReference type="Proteomes" id="UP000256779"/>
    </source>
</evidence>
<dbReference type="GO" id="GO:0016779">
    <property type="term" value="F:nucleotidyltransferase activity"/>
    <property type="evidence" value="ECO:0007669"/>
    <property type="project" value="UniProtKB-KW"/>
</dbReference>
<sequence length="481" mass="55306">MQKLNLTQSLSQKLSPQQIQFIKLLQVPTVELDARIEEELEVNPALEEGAPEKEDDYDTQDNYDDEYDSSTEPESIEEYLHDDYSGYKMQGDGRGQDEDDKEMPISVGTTLHEQLMSQLGYLRLDEREHRLGEQLIGSVDADGYIRRDLDAIVNDLAFSQNVETDAEELESILFKIQNFDPPGIAARNLQECLTLQLERKDEDTEYLETAKQIIERCFNEFSKKHYDKIAKKLNLEDEEELKGAISLITKLNPKPGGSGDELVKTQYLIPDFLLNNNNGKLELTLNSRNAPMLKVSRSYADMLHAYDKSDKKDKKLKDTVSFIKQKLDSAKWFIDAIKQRQNTLLNTMQAIIDFQYEYFQEGDESKLKPMILKDIADRINMDISTVSRVANSKSIQTEFGIFPLKYFFSEGISTESGEDVSSREVKHKLKAIIDDEDKAKPLSDDKLEKLLRAEGYNIARRTVAKYREQLNIPVARLRKQL</sequence>
<feature type="domain" description="RNA polymerase sigma factor 54 DNA-binding" evidence="10">
    <location>
        <begin position="321"/>
        <end position="480"/>
    </location>
</feature>
<dbReference type="InterPro" id="IPR000394">
    <property type="entry name" value="RNA_pol_sigma_54"/>
</dbReference>
<dbReference type="RefSeq" id="WP_115870505.1">
    <property type="nucleotide sequence ID" value="NZ_QREG01000039.1"/>
</dbReference>
<feature type="region of interest" description="Disordered" evidence="9">
    <location>
        <begin position="41"/>
        <end position="74"/>
    </location>
</feature>
<evidence type="ECO:0000256" key="1">
    <source>
        <dbReference type="ARBA" id="ARBA00008798"/>
    </source>
</evidence>
<dbReference type="PRINTS" id="PR00045">
    <property type="entry name" value="SIGMA54FCT"/>
</dbReference>
<feature type="domain" description="RNA polymerase sigma factor 54 core-binding" evidence="11">
    <location>
        <begin position="107"/>
        <end position="299"/>
    </location>
</feature>
<evidence type="ECO:0000259" key="10">
    <source>
        <dbReference type="Pfam" id="PF04552"/>
    </source>
</evidence>
<keyword evidence="8" id="KW-0804">Transcription</keyword>
<proteinExistence type="inferred from homology"/>
<evidence type="ECO:0000256" key="4">
    <source>
        <dbReference type="ARBA" id="ARBA00022695"/>
    </source>
</evidence>
<keyword evidence="6" id="KW-0731">Sigma factor</keyword>
<reference evidence="12 13" key="1">
    <citation type="submission" date="2018-07" db="EMBL/GenBank/DDBJ databases">
        <title>Genomic Encyclopedia of Type Strains, Phase IV (KMG-IV): sequencing the most valuable type-strain genomes for metagenomic binning, comparative biology and taxonomic classification.</title>
        <authorList>
            <person name="Goeker M."/>
        </authorList>
    </citation>
    <scope>NUCLEOTIDE SEQUENCE [LARGE SCALE GENOMIC DNA]</scope>
    <source>
        <strain evidence="12 13">DSM 4134</strain>
    </source>
</reference>
<dbReference type="PANTHER" id="PTHR32248:SF4">
    <property type="entry name" value="RNA POLYMERASE SIGMA-54 FACTOR"/>
    <property type="match status" value="1"/>
</dbReference>
<evidence type="ECO:0000256" key="3">
    <source>
        <dbReference type="ARBA" id="ARBA00022679"/>
    </source>
</evidence>
<comment type="similarity">
    <text evidence="1">Belongs to the sigma-54 factor family.</text>
</comment>